<keyword evidence="1" id="KW-0479">Metal-binding</keyword>
<evidence type="ECO:0000256" key="1">
    <source>
        <dbReference type="ARBA" id="ARBA00022723"/>
    </source>
</evidence>
<dbReference type="Gramene" id="BGIOSGA024729-TA">
    <property type="protein sequence ID" value="BGIOSGA024729-PA"/>
    <property type="gene ID" value="BGIOSGA024729"/>
</dbReference>
<sequence length="260" mass="29015">MSKRKVVANSLTENILPSVVRALNAKSRGLNYTIIRSGDHGAEVTTFDKKTKKELTFGVCLDKNKCTCRQWQISGKPCLHAITFICSIRGAKIEDYADECFSVAKFKMAYETSITAIGDKSQWPKVDPGFKMLPPKLGRSAGRPKTTRIPNSGEGSSKKGRKQCADAMNLAIMQKVAKHLSLILDAWYHHHNHQKLRKAPSCECANYSGRFYIYYSTNSTMHSSKTSKTKGCIEGCNIKSYCIKGEEKPPGYCHQSLSFK</sequence>
<evidence type="ECO:0000256" key="5">
    <source>
        <dbReference type="SAM" id="MobiDB-lite"/>
    </source>
</evidence>
<evidence type="ECO:0000313" key="8">
    <source>
        <dbReference type="Proteomes" id="UP000007015"/>
    </source>
</evidence>
<dbReference type="InterPro" id="IPR007527">
    <property type="entry name" value="Znf_SWIM"/>
</dbReference>
<keyword evidence="3" id="KW-0862">Zinc</keyword>
<evidence type="ECO:0000313" key="7">
    <source>
        <dbReference type="EMBL" id="EEC81603.1"/>
    </source>
</evidence>
<keyword evidence="8" id="KW-1185">Reference proteome</keyword>
<dbReference type="STRING" id="39946.B8B7P5"/>
<evidence type="ECO:0000259" key="6">
    <source>
        <dbReference type="PROSITE" id="PS50966"/>
    </source>
</evidence>
<dbReference type="AlphaFoldDB" id="B8B7P5"/>
<feature type="region of interest" description="Disordered" evidence="5">
    <location>
        <begin position="134"/>
        <end position="160"/>
    </location>
</feature>
<feature type="domain" description="SWIM-type" evidence="6">
    <location>
        <begin position="57"/>
        <end position="89"/>
    </location>
</feature>
<dbReference type="HOGENOM" id="CLU_1071133_0_0_1"/>
<protein>
    <recommendedName>
        <fullName evidence="6">SWIM-type domain-containing protein</fullName>
    </recommendedName>
</protein>
<evidence type="ECO:0000256" key="2">
    <source>
        <dbReference type="ARBA" id="ARBA00022771"/>
    </source>
</evidence>
<evidence type="ECO:0000256" key="4">
    <source>
        <dbReference type="PROSITE-ProRule" id="PRU00325"/>
    </source>
</evidence>
<accession>B8B7P5</accession>
<evidence type="ECO:0000256" key="3">
    <source>
        <dbReference type="ARBA" id="ARBA00022833"/>
    </source>
</evidence>
<organism evidence="7 8">
    <name type="scientific">Oryza sativa subsp. indica</name>
    <name type="common">Rice</name>
    <dbReference type="NCBI Taxonomy" id="39946"/>
    <lineage>
        <taxon>Eukaryota</taxon>
        <taxon>Viridiplantae</taxon>
        <taxon>Streptophyta</taxon>
        <taxon>Embryophyta</taxon>
        <taxon>Tracheophyta</taxon>
        <taxon>Spermatophyta</taxon>
        <taxon>Magnoliopsida</taxon>
        <taxon>Liliopsida</taxon>
        <taxon>Poales</taxon>
        <taxon>Poaceae</taxon>
        <taxon>BOP clade</taxon>
        <taxon>Oryzoideae</taxon>
        <taxon>Oryzeae</taxon>
        <taxon>Oryzinae</taxon>
        <taxon>Oryza</taxon>
        <taxon>Oryza sativa</taxon>
    </lineage>
</organism>
<dbReference type="PANTHER" id="PTHR31973:SF195">
    <property type="entry name" value="MUDR FAMILY TRANSPOSASE"/>
    <property type="match status" value="1"/>
</dbReference>
<dbReference type="SMART" id="SM00575">
    <property type="entry name" value="ZnF_PMZ"/>
    <property type="match status" value="1"/>
</dbReference>
<dbReference type="EMBL" id="CM000132">
    <property type="protein sequence ID" value="EEC81603.1"/>
    <property type="molecule type" value="Genomic_DNA"/>
</dbReference>
<dbReference type="InterPro" id="IPR006564">
    <property type="entry name" value="Znf_PMZ"/>
</dbReference>
<dbReference type="PROSITE" id="PS50966">
    <property type="entry name" value="ZF_SWIM"/>
    <property type="match status" value="1"/>
</dbReference>
<dbReference type="Proteomes" id="UP000007015">
    <property type="component" value="Chromosome 7"/>
</dbReference>
<reference evidence="7 8" key="1">
    <citation type="journal article" date="2005" name="PLoS Biol.">
        <title>The genomes of Oryza sativa: a history of duplications.</title>
        <authorList>
            <person name="Yu J."/>
            <person name="Wang J."/>
            <person name="Lin W."/>
            <person name="Li S."/>
            <person name="Li H."/>
            <person name="Zhou J."/>
            <person name="Ni P."/>
            <person name="Dong W."/>
            <person name="Hu S."/>
            <person name="Zeng C."/>
            <person name="Zhang J."/>
            <person name="Zhang Y."/>
            <person name="Li R."/>
            <person name="Xu Z."/>
            <person name="Li S."/>
            <person name="Li X."/>
            <person name="Zheng H."/>
            <person name="Cong L."/>
            <person name="Lin L."/>
            <person name="Yin J."/>
            <person name="Geng J."/>
            <person name="Li G."/>
            <person name="Shi J."/>
            <person name="Liu J."/>
            <person name="Lv H."/>
            <person name="Li J."/>
            <person name="Wang J."/>
            <person name="Deng Y."/>
            <person name="Ran L."/>
            <person name="Shi X."/>
            <person name="Wang X."/>
            <person name="Wu Q."/>
            <person name="Li C."/>
            <person name="Ren X."/>
            <person name="Wang J."/>
            <person name="Wang X."/>
            <person name="Li D."/>
            <person name="Liu D."/>
            <person name="Zhang X."/>
            <person name="Ji Z."/>
            <person name="Zhao W."/>
            <person name="Sun Y."/>
            <person name="Zhang Z."/>
            <person name="Bao J."/>
            <person name="Han Y."/>
            <person name="Dong L."/>
            <person name="Ji J."/>
            <person name="Chen P."/>
            <person name="Wu S."/>
            <person name="Liu J."/>
            <person name="Xiao Y."/>
            <person name="Bu D."/>
            <person name="Tan J."/>
            <person name="Yang L."/>
            <person name="Ye C."/>
            <person name="Zhang J."/>
            <person name="Xu J."/>
            <person name="Zhou Y."/>
            <person name="Yu Y."/>
            <person name="Zhang B."/>
            <person name="Zhuang S."/>
            <person name="Wei H."/>
            <person name="Liu B."/>
            <person name="Lei M."/>
            <person name="Yu H."/>
            <person name="Li Y."/>
            <person name="Xu H."/>
            <person name="Wei S."/>
            <person name="He X."/>
            <person name="Fang L."/>
            <person name="Zhang Z."/>
            <person name="Zhang Y."/>
            <person name="Huang X."/>
            <person name="Su Z."/>
            <person name="Tong W."/>
            <person name="Li J."/>
            <person name="Tong Z."/>
            <person name="Li S."/>
            <person name="Ye J."/>
            <person name="Wang L."/>
            <person name="Fang L."/>
            <person name="Lei T."/>
            <person name="Chen C."/>
            <person name="Chen H."/>
            <person name="Xu Z."/>
            <person name="Li H."/>
            <person name="Huang H."/>
            <person name="Zhang F."/>
            <person name="Xu H."/>
            <person name="Li N."/>
            <person name="Zhao C."/>
            <person name="Li S."/>
            <person name="Dong L."/>
            <person name="Huang Y."/>
            <person name="Li L."/>
            <person name="Xi Y."/>
            <person name="Qi Q."/>
            <person name="Li W."/>
            <person name="Zhang B."/>
            <person name="Hu W."/>
            <person name="Zhang Y."/>
            <person name="Tian X."/>
            <person name="Jiao Y."/>
            <person name="Liang X."/>
            <person name="Jin J."/>
            <person name="Gao L."/>
            <person name="Zheng W."/>
            <person name="Hao B."/>
            <person name="Liu S."/>
            <person name="Wang W."/>
            <person name="Yuan L."/>
            <person name="Cao M."/>
            <person name="McDermott J."/>
            <person name="Samudrala R."/>
            <person name="Wang J."/>
            <person name="Wong G.K."/>
            <person name="Yang H."/>
        </authorList>
    </citation>
    <scope>NUCLEOTIDE SEQUENCE [LARGE SCALE GENOMIC DNA]</scope>
    <source>
        <strain evidence="8">cv. 93-11</strain>
    </source>
</reference>
<gene>
    <name evidence="7" type="ORF">OsI_25095</name>
</gene>
<dbReference type="Pfam" id="PF04434">
    <property type="entry name" value="SWIM"/>
    <property type="match status" value="1"/>
</dbReference>
<dbReference type="GO" id="GO:0008270">
    <property type="term" value="F:zinc ion binding"/>
    <property type="evidence" value="ECO:0007669"/>
    <property type="project" value="UniProtKB-KW"/>
</dbReference>
<keyword evidence="2 4" id="KW-0863">Zinc-finger</keyword>
<dbReference type="PANTHER" id="PTHR31973">
    <property type="entry name" value="POLYPROTEIN, PUTATIVE-RELATED"/>
    <property type="match status" value="1"/>
</dbReference>
<name>B8B7P5_ORYSI</name>
<proteinExistence type="predicted"/>